<dbReference type="SUPFAM" id="SSF51206">
    <property type="entry name" value="cAMP-binding domain-like"/>
    <property type="match status" value="1"/>
</dbReference>
<name>A0ABT3PIC7_9BACT</name>
<dbReference type="InterPro" id="IPR000595">
    <property type="entry name" value="cNMP-bd_dom"/>
</dbReference>
<evidence type="ECO:0000313" key="3">
    <source>
        <dbReference type="Proteomes" id="UP001207918"/>
    </source>
</evidence>
<dbReference type="EMBL" id="JAGGJA010000001">
    <property type="protein sequence ID" value="MCW9705671.1"/>
    <property type="molecule type" value="Genomic_DNA"/>
</dbReference>
<organism evidence="2 3">
    <name type="scientific">Fodinibius salsisoli</name>
    <dbReference type="NCBI Taxonomy" id="2820877"/>
    <lineage>
        <taxon>Bacteria</taxon>
        <taxon>Pseudomonadati</taxon>
        <taxon>Balneolota</taxon>
        <taxon>Balneolia</taxon>
        <taxon>Balneolales</taxon>
        <taxon>Balneolaceae</taxon>
        <taxon>Fodinibius</taxon>
    </lineage>
</organism>
<sequence length="193" mass="22434">MNDATCFSDFISSIVELPDRQKEGFQALISTKQITQGENFIRTGQYPKTIGFVKKGLFRYFYTSKEGKIYTKGFFDQHSVLSAYDAILEETTAYYTIEALEDAVVEIVDYDKFQQLFDEDPCWNTFLVALLQKGYLAKVTREREFLLLDAEQRYQKFLARYPNLESRVKQQIIASYLGIAPESLSRIRKNMDS</sequence>
<dbReference type="Gene3D" id="2.60.120.10">
    <property type="entry name" value="Jelly Rolls"/>
    <property type="match status" value="1"/>
</dbReference>
<dbReference type="PROSITE" id="PS50042">
    <property type="entry name" value="CNMP_BINDING_3"/>
    <property type="match status" value="1"/>
</dbReference>
<dbReference type="Pfam" id="PF00027">
    <property type="entry name" value="cNMP_binding"/>
    <property type="match status" value="1"/>
</dbReference>
<feature type="domain" description="Cyclic nucleotide-binding" evidence="1">
    <location>
        <begin position="29"/>
        <end position="117"/>
    </location>
</feature>
<dbReference type="CDD" id="cd00038">
    <property type="entry name" value="CAP_ED"/>
    <property type="match status" value="1"/>
</dbReference>
<evidence type="ECO:0000313" key="2">
    <source>
        <dbReference type="EMBL" id="MCW9705671.1"/>
    </source>
</evidence>
<keyword evidence="3" id="KW-1185">Reference proteome</keyword>
<accession>A0ABT3PIC7</accession>
<evidence type="ECO:0000259" key="1">
    <source>
        <dbReference type="PROSITE" id="PS50042"/>
    </source>
</evidence>
<dbReference type="InterPro" id="IPR018490">
    <property type="entry name" value="cNMP-bd_dom_sf"/>
</dbReference>
<dbReference type="RefSeq" id="WP_265764336.1">
    <property type="nucleotide sequence ID" value="NZ_JAGGJA010000001.1"/>
</dbReference>
<dbReference type="Proteomes" id="UP001207918">
    <property type="component" value="Unassembled WGS sequence"/>
</dbReference>
<gene>
    <name evidence="2" type="ORF">J6I44_02330</name>
</gene>
<proteinExistence type="predicted"/>
<dbReference type="InterPro" id="IPR014710">
    <property type="entry name" value="RmlC-like_jellyroll"/>
</dbReference>
<protein>
    <submittedName>
        <fullName evidence="2">Crp/Fnr family transcriptional regulator</fullName>
    </submittedName>
</protein>
<comment type="caution">
    <text evidence="2">The sequence shown here is derived from an EMBL/GenBank/DDBJ whole genome shotgun (WGS) entry which is preliminary data.</text>
</comment>
<reference evidence="2 3" key="1">
    <citation type="submission" date="2021-03" db="EMBL/GenBank/DDBJ databases">
        <title>Aliifodinibius sp. nov., a new bacterium isolated from saline soil.</title>
        <authorList>
            <person name="Galisteo C."/>
            <person name="De La Haba R."/>
            <person name="Sanchez-Porro C."/>
            <person name="Ventosa A."/>
        </authorList>
    </citation>
    <scope>NUCLEOTIDE SEQUENCE [LARGE SCALE GENOMIC DNA]</scope>
    <source>
        <strain evidence="2 3">1BSP15-2V2</strain>
    </source>
</reference>